<comment type="similarity">
    <text evidence="4 11">Belongs to the aldose epimerase family.</text>
</comment>
<evidence type="ECO:0000256" key="13">
    <source>
        <dbReference type="PIRSR" id="PIRSR005096-2"/>
    </source>
</evidence>
<comment type="catalytic activity">
    <reaction evidence="1 11">
        <text>alpha-D-glucose = beta-D-glucose</text>
        <dbReference type="Rhea" id="RHEA:10264"/>
        <dbReference type="ChEBI" id="CHEBI:15903"/>
        <dbReference type="ChEBI" id="CHEBI:17925"/>
        <dbReference type="EC" id="5.1.3.3"/>
    </reaction>
</comment>
<accession>A0A1V9EEB0</accession>
<keyword evidence="10 11" id="KW-0119">Carbohydrate metabolism</keyword>
<evidence type="ECO:0000256" key="6">
    <source>
        <dbReference type="ARBA" id="ARBA00013185"/>
    </source>
</evidence>
<keyword evidence="8" id="KW-0106">Calcium</keyword>
<dbReference type="EMBL" id="LVXG01000034">
    <property type="protein sequence ID" value="OQP44468.1"/>
    <property type="molecule type" value="Genomic_DNA"/>
</dbReference>
<dbReference type="PANTHER" id="PTHR10091">
    <property type="entry name" value="ALDOSE-1-EPIMERASE"/>
    <property type="match status" value="1"/>
</dbReference>
<dbReference type="InterPro" id="IPR014718">
    <property type="entry name" value="GH-type_carb-bd"/>
</dbReference>
<evidence type="ECO:0000256" key="1">
    <source>
        <dbReference type="ARBA" id="ARBA00001614"/>
    </source>
</evidence>
<gene>
    <name evidence="15" type="ORF">A4H97_08820</name>
</gene>
<evidence type="ECO:0000256" key="7">
    <source>
        <dbReference type="ARBA" id="ARBA00014165"/>
    </source>
</evidence>
<evidence type="ECO:0000256" key="9">
    <source>
        <dbReference type="ARBA" id="ARBA00023235"/>
    </source>
</evidence>
<dbReference type="GO" id="GO:0033499">
    <property type="term" value="P:galactose catabolic process via UDP-galactose, Leloir pathway"/>
    <property type="evidence" value="ECO:0007669"/>
    <property type="project" value="TreeGrafter"/>
</dbReference>
<dbReference type="UniPathway" id="UPA00242"/>
<organism evidence="15 16">
    <name type="scientific">Niastella yeongjuensis</name>
    <dbReference type="NCBI Taxonomy" id="354355"/>
    <lineage>
        <taxon>Bacteria</taxon>
        <taxon>Pseudomonadati</taxon>
        <taxon>Bacteroidota</taxon>
        <taxon>Chitinophagia</taxon>
        <taxon>Chitinophagales</taxon>
        <taxon>Chitinophagaceae</taxon>
        <taxon>Niastella</taxon>
    </lineage>
</organism>
<dbReference type="RefSeq" id="WP_081202519.1">
    <property type="nucleotide sequence ID" value="NZ_FOCZ01000006.1"/>
</dbReference>
<dbReference type="Pfam" id="PF01263">
    <property type="entry name" value="Aldose_epim"/>
    <property type="match status" value="1"/>
</dbReference>
<evidence type="ECO:0000256" key="11">
    <source>
        <dbReference type="PIRNR" id="PIRNR005096"/>
    </source>
</evidence>
<dbReference type="GO" id="GO:0030246">
    <property type="term" value="F:carbohydrate binding"/>
    <property type="evidence" value="ECO:0007669"/>
    <property type="project" value="InterPro"/>
</dbReference>
<keyword evidence="16" id="KW-1185">Reference proteome</keyword>
<dbReference type="PROSITE" id="PS00545">
    <property type="entry name" value="ALDOSE_1_EPIMERASE"/>
    <property type="match status" value="1"/>
</dbReference>
<proteinExistence type="inferred from homology"/>
<dbReference type="GO" id="GO:0006006">
    <property type="term" value="P:glucose metabolic process"/>
    <property type="evidence" value="ECO:0007669"/>
    <property type="project" value="TreeGrafter"/>
</dbReference>
<dbReference type="CDD" id="cd09019">
    <property type="entry name" value="galactose_mutarotase_like"/>
    <property type="match status" value="1"/>
</dbReference>
<evidence type="ECO:0000256" key="3">
    <source>
        <dbReference type="ARBA" id="ARBA00005028"/>
    </source>
</evidence>
<feature type="active site" description="Proton donor" evidence="12">
    <location>
        <position position="177"/>
    </location>
</feature>
<dbReference type="NCBIfam" id="NF008277">
    <property type="entry name" value="PRK11055.1"/>
    <property type="match status" value="1"/>
</dbReference>
<feature type="binding site" evidence="14">
    <location>
        <begin position="177"/>
        <end position="179"/>
    </location>
    <ligand>
        <name>beta-D-galactose</name>
        <dbReference type="ChEBI" id="CHEBI:27667"/>
    </ligand>
</feature>
<evidence type="ECO:0000256" key="14">
    <source>
        <dbReference type="PIRSR" id="PIRSR005096-3"/>
    </source>
</evidence>
<dbReference type="InterPro" id="IPR015443">
    <property type="entry name" value="Aldose_1-epimerase"/>
</dbReference>
<evidence type="ECO:0000256" key="2">
    <source>
        <dbReference type="ARBA" id="ARBA00001913"/>
    </source>
</evidence>
<name>A0A1V9EEB0_9BACT</name>
<dbReference type="PANTHER" id="PTHR10091:SF0">
    <property type="entry name" value="GALACTOSE MUTAROTASE"/>
    <property type="match status" value="1"/>
</dbReference>
<dbReference type="Gene3D" id="2.70.98.10">
    <property type="match status" value="1"/>
</dbReference>
<dbReference type="AlphaFoldDB" id="A0A1V9EEB0"/>
<dbReference type="OrthoDB" id="9779408at2"/>
<dbReference type="EC" id="5.1.3.3" evidence="6 11"/>
<evidence type="ECO:0000256" key="10">
    <source>
        <dbReference type="ARBA" id="ARBA00023277"/>
    </source>
</evidence>
<evidence type="ECO:0000256" key="5">
    <source>
        <dbReference type="ARBA" id="ARBA00011245"/>
    </source>
</evidence>
<reference evidence="16" key="1">
    <citation type="submission" date="2016-04" db="EMBL/GenBank/DDBJ databases">
        <authorList>
            <person name="Chen L."/>
            <person name="Zhuang W."/>
            <person name="Wang G."/>
        </authorList>
    </citation>
    <scope>NUCLEOTIDE SEQUENCE [LARGE SCALE GENOMIC DNA]</scope>
    <source>
        <strain evidence="16">17621</strain>
    </source>
</reference>
<dbReference type="Proteomes" id="UP000192610">
    <property type="component" value="Unassembled WGS sequence"/>
</dbReference>
<evidence type="ECO:0000256" key="8">
    <source>
        <dbReference type="ARBA" id="ARBA00022837"/>
    </source>
</evidence>
<feature type="binding site" evidence="13">
    <location>
        <position position="245"/>
    </location>
    <ligand>
        <name>beta-D-galactose</name>
        <dbReference type="ChEBI" id="CHEBI:27667"/>
    </ligand>
</feature>
<dbReference type="InterPro" id="IPR018052">
    <property type="entry name" value="Ald1_epimerase_CS"/>
</dbReference>
<feature type="binding site" evidence="14">
    <location>
        <begin position="76"/>
        <end position="77"/>
    </location>
    <ligand>
        <name>beta-D-galactose</name>
        <dbReference type="ChEBI" id="CHEBI:27667"/>
    </ligand>
</feature>
<dbReference type="InterPro" id="IPR011013">
    <property type="entry name" value="Gal_mutarotase_sf_dom"/>
</dbReference>
<comment type="subunit">
    <text evidence="5">Monomer.</text>
</comment>
<comment type="caution">
    <text evidence="15">The sequence shown here is derived from an EMBL/GenBank/DDBJ whole genome shotgun (WGS) entry which is preliminary data.</text>
</comment>
<dbReference type="SUPFAM" id="SSF74650">
    <property type="entry name" value="Galactose mutarotase-like"/>
    <property type="match status" value="1"/>
</dbReference>
<evidence type="ECO:0000313" key="15">
    <source>
        <dbReference type="EMBL" id="OQP44468.1"/>
    </source>
</evidence>
<dbReference type="InterPro" id="IPR047215">
    <property type="entry name" value="Galactose_mutarotase-like"/>
</dbReference>
<dbReference type="GO" id="GO:0004034">
    <property type="term" value="F:aldose 1-epimerase activity"/>
    <property type="evidence" value="ECO:0007669"/>
    <property type="project" value="UniProtKB-EC"/>
</dbReference>
<sequence>MKLTTWCGDYEGTIKQAKLSNGIITVELTNIGCSITALHVPDKNGVAANIVAGFADLHQYKENPDYFGCVVGRFTNRITNGQFQLNGTQYQLSVNDGNNHLHGGWMGFNKKLWEVQELIETENECGIVFATSSAHEEEGYPGNVSLTVTYLLDRNNQLQILYQAKTDKSTPISLTNHSYFNLSGFTNPVIYDHVLSVSAWEYTAKSASNTATGEILPVAGTALDFRLPKRIGNDIGELTVDNGYDHNFILKRANSKYIIKAATMSEPASGRVITVYTDKPAMQLYTGNFWNGKITGRQNIPYEKHGGVALETQAFPDSPNHPHFPEAILHPGEVYLSTTIYEFGILG</sequence>
<dbReference type="PIRSF" id="PIRSF005096">
    <property type="entry name" value="GALM"/>
    <property type="match status" value="1"/>
</dbReference>
<dbReference type="STRING" id="354355.SAMN05660816_03782"/>
<evidence type="ECO:0000256" key="4">
    <source>
        <dbReference type="ARBA" id="ARBA00006206"/>
    </source>
</evidence>
<protein>
    <recommendedName>
        <fullName evidence="7 11">Aldose 1-epimerase</fullName>
        <ecNumber evidence="6 11">5.1.3.3</ecNumber>
    </recommendedName>
</protein>
<comment type="pathway">
    <text evidence="3 11">Carbohydrate metabolism; hexose metabolism.</text>
</comment>
<evidence type="ECO:0000256" key="12">
    <source>
        <dbReference type="PIRSR" id="PIRSR005096-1"/>
    </source>
</evidence>
<feature type="active site" description="Proton acceptor" evidence="12">
    <location>
        <position position="311"/>
    </location>
</feature>
<keyword evidence="9 11" id="KW-0413">Isomerase</keyword>
<comment type="cofactor">
    <cofactor evidence="2">
        <name>Ca(2+)</name>
        <dbReference type="ChEBI" id="CHEBI:29108"/>
    </cofactor>
</comment>
<evidence type="ECO:0000313" key="16">
    <source>
        <dbReference type="Proteomes" id="UP000192610"/>
    </source>
</evidence>
<dbReference type="InterPro" id="IPR008183">
    <property type="entry name" value="Aldose_1/G6P_1-epimerase"/>
</dbReference>